<evidence type="ECO:0000256" key="2">
    <source>
        <dbReference type="ARBA" id="ARBA00023239"/>
    </source>
</evidence>
<comment type="similarity">
    <text evidence="1">Belongs to the class-I fumarase family.</text>
</comment>
<dbReference type="Gene3D" id="3.20.130.10">
    <property type="entry name" value="Fe-S hydro-lyase, tartrate dehydratase beta-type, catalytic domain"/>
    <property type="match status" value="1"/>
</dbReference>
<dbReference type="Pfam" id="PF05683">
    <property type="entry name" value="Fumerase_C"/>
    <property type="match status" value="1"/>
</dbReference>
<evidence type="ECO:0000256" key="1">
    <source>
        <dbReference type="ARBA" id="ARBA00008876"/>
    </source>
</evidence>
<comment type="caution">
    <text evidence="4">The sequence shown here is derived from an EMBL/GenBank/DDBJ whole genome shotgun (WGS) entry which is preliminary data.</text>
</comment>
<dbReference type="InterPro" id="IPR004647">
    <property type="entry name" value="Fe-S_hydro-lyase_TtdB-typ_cat"/>
</dbReference>
<organism evidence="4 5">
    <name type="scientific">Limisphaera ngatamarikiensis</name>
    <dbReference type="NCBI Taxonomy" id="1324935"/>
    <lineage>
        <taxon>Bacteria</taxon>
        <taxon>Pseudomonadati</taxon>
        <taxon>Verrucomicrobiota</taxon>
        <taxon>Verrucomicrobiia</taxon>
        <taxon>Limisphaerales</taxon>
        <taxon>Limisphaeraceae</taxon>
        <taxon>Limisphaera</taxon>
    </lineage>
</organism>
<dbReference type="AlphaFoldDB" id="A0A6M1RMC9"/>
<proteinExistence type="inferred from homology"/>
<accession>A0A6M1RMC9</accession>
<name>A0A6M1RMC9_9BACT</name>
<feature type="domain" description="Fe-S hydro-lyase tartrate dehydratase beta-type catalytic" evidence="3">
    <location>
        <begin position="2"/>
        <end position="178"/>
    </location>
</feature>
<dbReference type="NCBIfam" id="TIGR00723">
    <property type="entry name" value="ttdB_fumA_fumB"/>
    <property type="match status" value="1"/>
</dbReference>
<dbReference type="GO" id="GO:0016836">
    <property type="term" value="F:hydro-lyase activity"/>
    <property type="evidence" value="ECO:0007669"/>
    <property type="project" value="InterPro"/>
</dbReference>
<gene>
    <name evidence="4" type="ORF">G4L39_05415</name>
</gene>
<reference evidence="4 5" key="1">
    <citation type="submission" date="2020-02" db="EMBL/GenBank/DDBJ databases">
        <title>Draft genome sequence of Limisphaera ngatamarikiensis NGM72.4T, a thermophilic Verrucomicrobia grouped in subdivision 3.</title>
        <authorList>
            <person name="Carere C.R."/>
            <person name="Steen J."/>
            <person name="Hugenholtz P."/>
            <person name="Stott M.B."/>
        </authorList>
    </citation>
    <scope>NUCLEOTIDE SEQUENCE [LARGE SCALE GENOMIC DNA]</scope>
    <source>
        <strain evidence="4 5">NGM72.4</strain>
    </source>
</reference>
<dbReference type="PANTHER" id="PTHR43351:SF2">
    <property type="entry name" value="L(+)-TARTRATE DEHYDRATASE SUBUNIT BETA-RELATED"/>
    <property type="match status" value="1"/>
</dbReference>
<evidence type="ECO:0000313" key="4">
    <source>
        <dbReference type="EMBL" id="NGO38833.1"/>
    </source>
</evidence>
<dbReference type="SUPFAM" id="SSF117457">
    <property type="entry name" value="FumA C-terminal domain-like"/>
    <property type="match status" value="1"/>
</dbReference>
<dbReference type="InterPro" id="IPR036660">
    <property type="entry name" value="Fe-S_hydroAse_TtdB_cat_sf"/>
</dbReference>
<evidence type="ECO:0000313" key="5">
    <source>
        <dbReference type="Proteomes" id="UP000477311"/>
    </source>
</evidence>
<dbReference type="PANTHER" id="PTHR43351">
    <property type="entry name" value="L(+)-TARTRATE DEHYDRATASE SUBUNIT BETA"/>
    <property type="match status" value="1"/>
</dbReference>
<protein>
    <recommendedName>
        <fullName evidence="3">Fe-S hydro-lyase tartrate dehydratase beta-type catalytic domain-containing protein</fullName>
    </recommendedName>
</protein>
<keyword evidence="2" id="KW-0456">Lyase</keyword>
<keyword evidence="5" id="KW-1185">Reference proteome</keyword>
<evidence type="ECO:0000259" key="3">
    <source>
        <dbReference type="Pfam" id="PF05683"/>
    </source>
</evidence>
<dbReference type="Proteomes" id="UP000477311">
    <property type="component" value="Unassembled WGS sequence"/>
</dbReference>
<dbReference type="EMBL" id="JAAKYA010000031">
    <property type="protein sequence ID" value="NGO38833.1"/>
    <property type="molecule type" value="Genomic_DNA"/>
</dbReference>
<sequence>MITLQTPLTEEQVRALHVGDEVSLSGIVYTGRDAVHKYLYEGGALPEGVDLRGAVLYHCGPVMLREPDGSWRCAAAGPTTSSREEPYQAEIIRKFGIRAVIGKGGMGARTLAACKEFGAVYLHAVGGAAQVLAERVRRVREVHFLDQFGAPEAIWVLEVENFPAVVTMDAHGRSLHDEIYERSRAELLKRL</sequence>